<keyword evidence="2" id="KW-1185">Reference proteome</keyword>
<protein>
    <submittedName>
        <fullName evidence="1">Uncharacterized protein</fullName>
    </submittedName>
</protein>
<comment type="caution">
    <text evidence="1">The sequence shown here is derived from an EMBL/GenBank/DDBJ whole genome shotgun (WGS) entry which is preliminary data.</text>
</comment>
<gene>
    <name evidence="1" type="ORF">Ccrd_004555</name>
</gene>
<accession>A0A118JVN1</accession>
<organism evidence="1 2">
    <name type="scientific">Cynara cardunculus var. scolymus</name>
    <name type="common">Globe artichoke</name>
    <name type="synonym">Cynara scolymus</name>
    <dbReference type="NCBI Taxonomy" id="59895"/>
    <lineage>
        <taxon>Eukaryota</taxon>
        <taxon>Viridiplantae</taxon>
        <taxon>Streptophyta</taxon>
        <taxon>Embryophyta</taxon>
        <taxon>Tracheophyta</taxon>
        <taxon>Spermatophyta</taxon>
        <taxon>Magnoliopsida</taxon>
        <taxon>eudicotyledons</taxon>
        <taxon>Gunneridae</taxon>
        <taxon>Pentapetalae</taxon>
        <taxon>asterids</taxon>
        <taxon>campanulids</taxon>
        <taxon>Asterales</taxon>
        <taxon>Asteraceae</taxon>
        <taxon>Carduoideae</taxon>
        <taxon>Cardueae</taxon>
        <taxon>Carduinae</taxon>
        <taxon>Cynara</taxon>
    </lineage>
</organism>
<dbReference type="EMBL" id="LEKV01004774">
    <property type="protein sequence ID" value="KVH93386.1"/>
    <property type="molecule type" value="Genomic_DNA"/>
</dbReference>
<reference evidence="1 2" key="1">
    <citation type="journal article" date="2016" name="Sci. Rep.">
        <title>The genome sequence of the outbreeding globe artichoke constructed de novo incorporating a phase-aware low-pass sequencing strategy of F1 progeny.</title>
        <authorList>
            <person name="Scaglione D."/>
            <person name="Reyes-Chin-Wo S."/>
            <person name="Acquadro A."/>
            <person name="Froenicke L."/>
            <person name="Portis E."/>
            <person name="Beitel C."/>
            <person name="Tirone M."/>
            <person name="Mauro R."/>
            <person name="Lo Monaco A."/>
            <person name="Mauromicale G."/>
            <person name="Faccioli P."/>
            <person name="Cattivelli L."/>
            <person name="Rieseberg L."/>
            <person name="Michelmore R."/>
            <person name="Lanteri S."/>
        </authorList>
    </citation>
    <scope>NUCLEOTIDE SEQUENCE [LARGE SCALE GENOMIC DNA]</scope>
    <source>
        <strain evidence="1">2C</strain>
    </source>
</reference>
<name>A0A118JVN1_CYNCS</name>
<proteinExistence type="predicted"/>
<sequence>MVGSCVVSGWVVVGGGWYVVVAVGGGGKGDGWSKDGAGRNGWASSPSWLPFYALSLTSSPPSDRYSMDLERRRAELEALLIVDNPQLPSAKMLPRR</sequence>
<dbReference type="Gramene" id="KVH93386">
    <property type="protein sequence ID" value="KVH93386"/>
    <property type="gene ID" value="Ccrd_004555"/>
</dbReference>
<evidence type="ECO:0000313" key="1">
    <source>
        <dbReference type="EMBL" id="KVH93386.1"/>
    </source>
</evidence>
<dbReference type="Proteomes" id="UP000243975">
    <property type="component" value="Unassembled WGS sequence"/>
</dbReference>
<evidence type="ECO:0000313" key="2">
    <source>
        <dbReference type="Proteomes" id="UP000243975"/>
    </source>
</evidence>
<dbReference type="AlphaFoldDB" id="A0A118JVN1"/>